<dbReference type="AlphaFoldDB" id="A0A7C5XG83"/>
<dbReference type="EMBL" id="DRUB01000048">
    <property type="protein sequence ID" value="HHR95737.1"/>
    <property type="molecule type" value="Genomic_DNA"/>
</dbReference>
<gene>
    <name evidence="2" type="ORF">ENL47_02685</name>
    <name evidence="1" type="ORF">ENM84_02725</name>
</gene>
<sequence>MYPDTFSPVDLSTSIFLEKMQCFDGHVDPFTRLLRLSNALSLKHASLLASRPTAGISITLLGTLLSKHCKDLYTLHIYCLGC</sequence>
<organism evidence="1">
    <name type="scientific">Ignisphaera aggregans</name>
    <dbReference type="NCBI Taxonomy" id="334771"/>
    <lineage>
        <taxon>Archaea</taxon>
        <taxon>Thermoproteota</taxon>
        <taxon>Thermoprotei</taxon>
        <taxon>Desulfurococcales</taxon>
        <taxon>Desulfurococcaceae</taxon>
        <taxon>Ignisphaera</taxon>
    </lineage>
</organism>
<accession>A0A7C5XG83</accession>
<name>A0A7C5XG83_9CREN</name>
<proteinExistence type="predicted"/>
<reference evidence="1" key="1">
    <citation type="journal article" date="2020" name="mSystems">
        <title>Genome- and Community-Level Interaction Insights into Carbon Utilization and Element Cycling Functions of Hydrothermarchaeota in Hydrothermal Sediment.</title>
        <authorList>
            <person name="Zhou Z."/>
            <person name="Liu Y."/>
            <person name="Xu W."/>
            <person name="Pan J."/>
            <person name="Luo Z.H."/>
            <person name="Li M."/>
        </authorList>
    </citation>
    <scope>NUCLEOTIDE SEQUENCE [LARGE SCALE GENOMIC DNA]</scope>
    <source>
        <strain evidence="2">SpSt-1</strain>
        <strain evidence="1">SpSt-1121</strain>
    </source>
</reference>
<evidence type="ECO:0000313" key="1">
    <source>
        <dbReference type="EMBL" id="HHP81559.1"/>
    </source>
</evidence>
<protein>
    <submittedName>
        <fullName evidence="1">Uncharacterized protein</fullName>
    </submittedName>
</protein>
<comment type="caution">
    <text evidence="1">The sequence shown here is derived from an EMBL/GenBank/DDBJ whole genome shotgun (WGS) entry which is preliminary data.</text>
</comment>
<dbReference type="EMBL" id="DRZI01000117">
    <property type="protein sequence ID" value="HHP81559.1"/>
    <property type="molecule type" value="Genomic_DNA"/>
</dbReference>
<evidence type="ECO:0000313" key="2">
    <source>
        <dbReference type="EMBL" id="HHR95737.1"/>
    </source>
</evidence>